<dbReference type="EMBL" id="JAOPLL010000002">
    <property type="protein sequence ID" value="MDM5071131.1"/>
    <property type="molecule type" value="Genomic_DNA"/>
</dbReference>
<evidence type="ECO:0000256" key="2">
    <source>
        <dbReference type="SAM" id="Phobius"/>
    </source>
</evidence>
<protein>
    <submittedName>
        <fullName evidence="3">Zinc ribbon domain-containing protein</fullName>
    </submittedName>
</protein>
<name>A0ABT7PW33_9GAMM</name>
<sequence length="306" mass="33391">MVKQQEATVINMSLIECPDCKHQISDAAMSCPHCGRPNIPPVIDPQIDIQQASEQQKTSTRLKVGIVLLPMVFAWFTLGKGYSQRARLFSFAWLLFTLTLALSGGAEKQPAITVEATPAEQTEPAEQRWENSPTTSDVEKEVAAEELEVATESKPAATFDLTPTLFTQKFNKIARTIDPSFSIGKLVVKDGQINDTFTHMFSNNIGLVGVIDKSSGKVTSFMYLFSGSQDSNEIVQAIVTPLIVSQIVNPEQKKEAMSKLIMGMITDSMQNLDSGETVEHEVGNVKYSSGASKLTGLMLSIEPKAS</sequence>
<keyword evidence="2" id="KW-0812">Transmembrane</keyword>
<dbReference type="RefSeq" id="WP_290017388.1">
    <property type="nucleotide sequence ID" value="NZ_JAOPLL010000002.1"/>
</dbReference>
<keyword evidence="2" id="KW-0472">Membrane</keyword>
<accession>A0ABT7PW33</accession>
<evidence type="ECO:0000313" key="4">
    <source>
        <dbReference type="Proteomes" id="UP001168107"/>
    </source>
</evidence>
<feature type="region of interest" description="Disordered" evidence="1">
    <location>
        <begin position="116"/>
        <end position="135"/>
    </location>
</feature>
<evidence type="ECO:0000256" key="1">
    <source>
        <dbReference type="SAM" id="MobiDB-lite"/>
    </source>
</evidence>
<dbReference type="Proteomes" id="UP001168107">
    <property type="component" value="Unassembled WGS sequence"/>
</dbReference>
<gene>
    <name evidence="3" type="ORF">OB935_04580</name>
</gene>
<comment type="caution">
    <text evidence="3">The sequence shown here is derived from an EMBL/GenBank/DDBJ whole genome shotgun (WGS) entry which is preliminary data.</text>
</comment>
<feature type="transmembrane region" description="Helical" evidence="2">
    <location>
        <begin position="64"/>
        <end position="82"/>
    </location>
</feature>
<organism evidence="3 4">
    <name type="scientific">Aeromonas bestiarum</name>
    <dbReference type="NCBI Taxonomy" id="105751"/>
    <lineage>
        <taxon>Bacteria</taxon>
        <taxon>Pseudomonadati</taxon>
        <taxon>Pseudomonadota</taxon>
        <taxon>Gammaproteobacteria</taxon>
        <taxon>Aeromonadales</taxon>
        <taxon>Aeromonadaceae</taxon>
        <taxon>Aeromonas</taxon>
    </lineage>
</organism>
<proteinExistence type="predicted"/>
<keyword evidence="4" id="KW-1185">Reference proteome</keyword>
<keyword evidence="2" id="KW-1133">Transmembrane helix</keyword>
<reference evidence="3" key="1">
    <citation type="submission" date="2024-05" db="EMBL/GenBank/DDBJ databases">
        <title>WGS of Aeromonas isolates.</title>
        <authorList>
            <person name="Lee H."/>
        </authorList>
    </citation>
    <scope>NUCLEOTIDE SEQUENCE</scope>
    <source>
        <strain evidence="3">SU58-3</strain>
    </source>
</reference>
<evidence type="ECO:0000313" key="3">
    <source>
        <dbReference type="EMBL" id="MDM5071131.1"/>
    </source>
</evidence>
<feature type="transmembrane region" description="Helical" evidence="2">
    <location>
        <begin position="88"/>
        <end position="106"/>
    </location>
</feature>